<dbReference type="InterPro" id="IPR045196">
    <property type="entry name" value="IF2/IF5"/>
</dbReference>
<sequence>MSININRANNDPYYRYKMPRIIAKVEGKGNGIKTVIVNMTEIAKSLQRPPSYPTKYFGCELGAQTQLDSKNDRYIVNGSHDGSKLQEILDGFIKKFVLCPECENPETDLSVDSRKEKIKTSCLACGYHGLIDLRHKLSTFILKYPPNSESTKKGKGKKGRNEKKAASKTSAGTTSIDNAPVNVSINTSVNGHSDRDDWSADTSEAAVKERMENLSAAAKGLTLSDDLERSEKERLDIFYTYAEKLKKENKIIGKENNIFAEAERLDVPEKATLILCELLFNADFISQIKLYRQLFVRFVGDRKYAKKCQRYLMNGFEILVGKSYPQELMSKVTQILHTLYDQDYVEEESLLHWYTKLSKKYISKEVGAEIRQKAEPFIKWLKEAEEESAEEEDDIVYSNEVPEEKKVEEDDNDIDIDNI</sequence>
<evidence type="ECO:0000256" key="4">
    <source>
        <dbReference type="ARBA" id="ARBA00022741"/>
    </source>
</evidence>
<feature type="domain" description="W2" evidence="8">
    <location>
        <begin position="228"/>
        <end position="391"/>
    </location>
</feature>
<dbReference type="HOGENOM" id="CLU_026663_1_0_1"/>
<evidence type="ECO:0000256" key="5">
    <source>
        <dbReference type="ARBA" id="ARBA00022917"/>
    </source>
</evidence>
<dbReference type="PhylomeDB" id="B3RYX9"/>
<dbReference type="GO" id="GO:0003743">
    <property type="term" value="F:translation initiation factor activity"/>
    <property type="evidence" value="ECO:0000318"/>
    <property type="project" value="GO_Central"/>
</dbReference>
<dbReference type="InterPro" id="IPR002735">
    <property type="entry name" value="Transl_init_fac_IF2/IF5_dom"/>
</dbReference>
<evidence type="ECO:0000256" key="2">
    <source>
        <dbReference type="ARBA" id="ARBA00018059"/>
    </source>
</evidence>
<dbReference type="FunFam" id="3.30.30.170:FF:000002">
    <property type="entry name" value="Eukaryotic translation initiation factor 5"/>
    <property type="match status" value="1"/>
</dbReference>
<dbReference type="OMA" id="YRYKMEK"/>
<organism evidence="9 10">
    <name type="scientific">Trichoplax adhaerens</name>
    <name type="common">Trichoplax reptans</name>
    <dbReference type="NCBI Taxonomy" id="10228"/>
    <lineage>
        <taxon>Eukaryota</taxon>
        <taxon>Metazoa</taxon>
        <taxon>Placozoa</taxon>
        <taxon>Uniplacotomia</taxon>
        <taxon>Trichoplacea</taxon>
        <taxon>Trichoplacidae</taxon>
        <taxon>Trichoplax</taxon>
    </lineage>
</organism>
<dbReference type="CDD" id="cd11561">
    <property type="entry name" value="W2_eIF5"/>
    <property type="match status" value="1"/>
</dbReference>
<dbReference type="GO" id="GO:0005092">
    <property type="term" value="F:GDP-dissociation inhibitor activity"/>
    <property type="evidence" value="ECO:0000318"/>
    <property type="project" value="GO_Central"/>
</dbReference>
<dbReference type="FunFam" id="2.20.25.350:FF:000001">
    <property type="entry name" value="Eukaryotic translation initiation factor 5"/>
    <property type="match status" value="1"/>
</dbReference>
<keyword evidence="4" id="KW-0547">Nucleotide-binding</keyword>
<dbReference type="GeneID" id="6754842"/>
<dbReference type="Pfam" id="PF01873">
    <property type="entry name" value="eIF-5_eIF-2B"/>
    <property type="match status" value="1"/>
</dbReference>
<evidence type="ECO:0000256" key="3">
    <source>
        <dbReference type="ARBA" id="ARBA00022540"/>
    </source>
</evidence>
<dbReference type="Gene3D" id="1.25.40.180">
    <property type="match status" value="1"/>
</dbReference>
<keyword evidence="5" id="KW-0648">Protein biosynthesis</keyword>
<dbReference type="eggNOG" id="KOG2767">
    <property type="taxonomic scope" value="Eukaryota"/>
</dbReference>
<dbReference type="SUPFAM" id="SSF48371">
    <property type="entry name" value="ARM repeat"/>
    <property type="match status" value="1"/>
</dbReference>
<dbReference type="GO" id="GO:0005525">
    <property type="term" value="F:GTP binding"/>
    <property type="evidence" value="ECO:0007669"/>
    <property type="project" value="UniProtKB-KW"/>
</dbReference>
<feature type="region of interest" description="Disordered" evidence="7">
    <location>
        <begin position="148"/>
        <end position="183"/>
    </location>
</feature>
<evidence type="ECO:0000313" key="9">
    <source>
        <dbReference type="EMBL" id="EDV24103.1"/>
    </source>
</evidence>
<dbReference type="InterPro" id="IPR016190">
    <property type="entry name" value="Transl_init_fac_IF2/IF5_Zn-bd"/>
</dbReference>
<dbReference type="InterPro" id="IPR016189">
    <property type="entry name" value="Transl_init_fac_IF2/IF5_N"/>
</dbReference>
<evidence type="ECO:0000313" key="10">
    <source>
        <dbReference type="Proteomes" id="UP000009022"/>
    </source>
</evidence>
<dbReference type="PROSITE" id="PS51363">
    <property type="entry name" value="W2"/>
    <property type="match status" value="1"/>
</dbReference>
<dbReference type="InterPro" id="IPR016024">
    <property type="entry name" value="ARM-type_fold"/>
</dbReference>
<feature type="compositionally biased region" description="Polar residues" evidence="7">
    <location>
        <begin position="167"/>
        <end position="183"/>
    </location>
</feature>
<keyword evidence="6" id="KW-0342">GTP-binding</keyword>
<dbReference type="PANTHER" id="PTHR23001">
    <property type="entry name" value="EUKARYOTIC TRANSLATION INITIATION FACTOR"/>
    <property type="match status" value="1"/>
</dbReference>
<evidence type="ECO:0000256" key="7">
    <source>
        <dbReference type="SAM" id="MobiDB-lite"/>
    </source>
</evidence>
<name>B3RYX9_TRIAD</name>
<dbReference type="AlphaFoldDB" id="B3RYX9"/>
<evidence type="ECO:0000256" key="6">
    <source>
        <dbReference type="ARBA" id="ARBA00023134"/>
    </source>
</evidence>
<proteinExistence type="inferred from homology"/>
<dbReference type="FunCoup" id="B3RYX9">
    <property type="interactions" value="2329"/>
</dbReference>
<dbReference type="InParanoid" id="B3RYX9"/>
<dbReference type="PANTHER" id="PTHR23001:SF7">
    <property type="entry name" value="EUKARYOTIC TRANSLATION INITIATION FACTOR 5"/>
    <property type="match status" value="1"/>
</dbReference>
<dbReference type="SUPFAM" id="SSF75689">
    <property type="entry name" value="Zinc-binding domain of translation initiation factor 2 beta"/>
    <property type="match status" value="1"/>
</dbReference>
<dbReference type="GO" id="GO:0071074">
    <property type="term" value="F:eukaryotic initiation factor eIF2 binding"/>
    <property type="evidence" value="ECO:0000318"/>
    <property type="project" value="GO_Central"/>
</dbReference>
<dbReference type="SMART" id="SM00515">
    <property type="entry name" value="eIF5C"/>
    <property type="match status" value="1"/>
</dbReference>
<dbReference type="OrthoDB" id="10250831at2759"/>
<dbReference type="Proteomes" id="UP000009022">
    <property type="component" value="Unassembled WGS sequence"/>
</dbReference>
<accession>B3RYX9</accession>
<comment type="similarity">
    <text evidence="1">Belongs to the eIF-2-beta/eIF-5 family.</text>
</comment>
<reference evidence="9 10" key="1">
    <citation type="journal article" date="2008" name="Nature">
        <title>The Trichoplax genome and the nature of placozoans.</title>
        <authorList>
            <person name="Srivastava M."/>
            <person name="Begovic E."/>
            <person name="Chapman J."/>
            <person name="Putnam N.H."/>
            <person name="Hellsten U."/>
            <person name="Kawashima T."/>
            <person name="Kuo A."/>
            <person name="Mitros T."/>
            <person name="Salamov A."/>
            <person name="Carpenter M.L."/>
            <person name="Signorovitch A.Y."/>
            <person name="Moreno M.A."/>
            <person name="Kamm K."/>
            <person name="Grimwood J."/>
            <person name="Schmutz J."/>
            <person name="Shapiro H."/>
            <person name="Grigoriev I.V."/>
            <person name="Buss L.W."/>
            <person name="Schierwater B."/>
            <person name="Dellaporta S.L."/>
            <person name="Rokhsar D.S."/>
        </authorList>
    </citation>
    <scope>NUCLEOTIDE SEQUENCE [LARGE SCALE GENOMIC DNA]</scope>
    <source>
        <strain evidence="9 10">Grell-BS-1999</strain>
    </source>
</reference>
<dbReference type="SUPFAM" id="SSF100966">
    <property type="entry name" value="Translation initiation factor 2 beta, aIF2beta, N-terminal domain"/>
    <property type="match status" value="1"/>
</dbReference>
<gene>
    <name evidence="9" type="ORF">TRIADDRAFT_50382</name>
</gene>
<evidence type="ECO:0000259" key="8">
    <source>
        <dbReference type="PROSITE" id="PS51363"/>
    </source>
</evidence>
<keyword evidence="3" id="KW-0396">Initiation factor</keyword>
<dbReference type="GO" id="GO:0005829">
    <property type="term" value="C:cytosol"/>
    <property type="evidence" value="ECO:0000318"/>
    <property type="project" value="GO_Central"/>
</dbReference>
<dbReference type="Gene3D" id="3.30.30.170">
    <property type="match status" value="1"/>
</dbReference>
<keyword evidence="10" id="KW-1185">Reference proteome</keyword>
<dbReference type="GO" id="GO:0001732">
    <property type="term" value="P:formation of cytoplasmic translation initiation complex"/>
    <property type="evidence" value="ECO:0000318"/>
    <property type="project" value="GO_Central"/>
</dbReference>
<dbReference type="InterPro" id="IPR003307">
    <property type="entry name" value="W2_domain"/>
</dbReference>
<feature type="compositionally biased region" description="Acidic residues" evidence="7">
    <location>
        <begin position="409"/>
        <end position="419"/>
    </location>
</feature>
<dbReference type="SMART" id="SM00653">
    <property type="entry name" value="eIF2B_5"/>
    <property type="match status" value="1"/>
</dbReference>
<protein>
    <recommendedName>
        <fullName evidence="2">Eukaryotic translation initiation factor 5</fullName>
    </recommendedName>
</protein>
<evidence type="ECO:0000256" key="1">
    <source>
        <dbReference type="ARBA" id="ARBA00010397"/>
    </source>
</evidence>
<dbReference type="Pfam" id="PF02020">
    <property type="entry name" value="W2"/>
    <property type="match status" value="1"/>
</dbReference>
<feature type="region of interest" description="Disordered" evidence="7">
    <location>
        <begin position="385"/>
        <end position="419"/>
    </location>
</feature>
<feature type="compositionally biased region" description="Acidic residues" evidence="7">
    <location>
        <begin position="385"/>
        <end position="395"/>
    </location>
</feature>
<dbReference type="KEGG" id="tad:TRIADDRAFT_50382"/>
<dbReference type="RefSeq" id="XP_002113629.1">
    <property type="nucleotide sequence ID" value="XM_002113593.1"/>
</dbReference>
<dbReference type="STRING" id="10228.B3RYX9"/>
<dbReference type="EMBL" id="DS985246">
    <property type="protein sequence ID" value="EDV24103.1"/>
    <property type="molecule type" value="Genomic_DNA"/>
</dbReference>
<dbReference type="CTD" id="6754842"/>
<dbReference type="Gene3D" id="2.20.25.350">
    <property type="match status" value="1"/>
</dbReference>